<dbReference type="Pfam" id="PF02954">
    <property type="entry name" value="HTH_8"/>
    <property type="match status" value="1"/>
</dbReference>
<dbReference type="InterPro" id="IPR002197">
    <property type="entry name" value="HTH_Fis"/>
</dbReference>
<dbReference type="PRINTS" id="PR01590">
    <property type="entry name" value="HTHFIS"/>
</dbReference>
<evidence type="ECO:0000313" key="8">
    <source>
        <dbReference type="EMBL" id="GAH50590.1"/>
    </source>
</evidence>
<dbReference type="PROSITE" id="PS00675">
    <property type="entry name" value="SIGMA54_INTERACT_1"/>
    <property type="match status" value="1"/>
</dbReference>
<dbReference type="PROSITE" id="PS00688">
    <property type="entry name" value="SIGMA54_INTERACT_3"/>
    <property type="match status" value="1"/>
</dbReference>
<evidence type="ECO:0000256" key="1">
    <source>
        <dbReference type="ARBA" id="ARBA00022741"/>
    </source>
</evidence>
<dbReference type="InterPro" id="IPR002078">
    <property type="entry name" value="Sigma_54_int"/>
</dbReference>
<dbReference type="InterPro" id="IPR025944">
    <property type="entry name" value="Sigma_54_int_dom_CS"/>
</dbReference>
<evidence type="ECO:0000256" key="5">
    <source>
        <dbReference type="ARBA" id="ARBA00023159"/>
    </source>
</evidence>
<dbReference type="EMBL" id="BARU01019258">
    <property type="protein sequence ID" value="GAH50590.1"/>
    <property type="molecule type" value="Genomic_DNA"/>
</dbReference>
<dbReference type="Pfam" id="PF25601">
    <property type="entry name" value="AAA_lid_14"/>
    <property type="match status" value="1"/>
</dbReference>
<accession>X1H0H2</accession>
<feature type="non-terminal residue" evidence="8">
    <location>
        <position position="1"/>
    </location>
</feature>
<keyword evidence="3" id="KW-0805">Transcription regulation</keyword>
<protein>
    <recommendedName>
        <fullName evidence="7">Sigma-54 factor interaction domain-containing protein</fullName>
    </recommendedName>
</protein>
<dbReference type="AlphaFoldDB" id="X1H0H2"/>
<proteinExistence type="predicted"/>
<dbReference type="InterPro" id="IPR009057">
    <property type="entry name" value="Homeodomain-like_sf"/>
</dbReference>
<dbReference type="SUPFAM" id="SSF52540">
    <property type="entry name" value="P-loop containing nucleoside triphosphate hydrolases"/>
    <property type="match status" value="1"/>
</dbReference>
<evidence type="ECO:0000256" key="2">
    <source>
        <dbReference type="ARBA" id="ARBA00022840"/>
    </source>
</evidence>
<gene>
    <name evidence="8" type="ORF">S03H2_31732</name>
</gene>
<organism evidence="8">
    <name type="scientific">marine sediment metagenome</name>
    <dbReference type="NCBI Taxonomy" id="412755"/>
    <lineage>
        <taxon>unclassified sequences</taxon>
        <taxon>metagenomes</taxon>
        <taxon>ecological metagenomes</taxon>
    </lineage>
</organism>
<dbReference type="InterPro" id="IPR003593">
    <property type="entry name" value="AAA+_ATPase"/>
</dbReference>
<dbReference type="InterPro" id="IPR025943">
    <property type="entry name" value="Sigma_54_int_dom_ATP-bd_2"/>
</dbReference>
<dbReference type="InterPro" id="IPR027417">
    <property type="entry name" value="P-loop_NTPase"/>
</dbReference>
<dbReference type="SMART" id="SM00382">
    <property type="entry name" value="AAA"/>
    <property type="match status" value="1"/>
</dbReference>
<feature type="domain" description="Sigma-54 factor interaction" evidence="7">
    <location>
        <begin position="1"/>
        <end position="226"/>
    </location>
</feature>
<dbReference type="InterPro" id="IPR025662">
    <property type="entry name" value="Sigma_54_int_dom_ATP-bd_1"/>
</dbReference>
<dbReference type="GO" id="GO:0005524">
    <property type="term" value="F:ATP binding"/>
    <property type="evidence" value="ECO:0007669"/>
    <property type="project" value="UniProtKB-KW"/>
</dbReference>
<keyword evidence="4" id="KW-0238">DNA-binding</keyword>
<keyword evidence="2" id="KW-0067">ATP-binding</keyword>
<comment type="caution">
    <text evidence="8">The sequence shown here is derived from an EMBL/GenBank/DDBJ whole genome shotgun (WGS) entry which is preliminary data.</text>
</comment>
<name>X1H0H2_9ZZZZ</name>
<keyword evidence="6" id="KW-0804">Transcription</keyword>
<dbReference type="InterPro" id="IPR058031">
    <property type="entry name" value="AAA_lid_NorR"/>
</dbReference>
<dbReference type="FunFam" id="1.10.8.60:FF:000014">
    <property type="entry name" value="DNA-binding transcriptional regulator NtrC"/>
    <property type="match status" value="1"/>
</dbReference>
<dbReference type="Gene3D" id="3.40.50.300">
    <property type="entry name" value="P-loop containing nucleotide triphosphate hydrolases"/>
    <property type="match status" value="1"/>
</dbReference>
<dbReference type="PROSITE" id="PS00676">
    <property type="entry name" value="SIGMA54_INTERACT_2"/>
    <property type="match status" value="1"/>
</dbReference>
<dbReference type="Pfam" id="PF00158">
    <property type="entry name" value="Sigma54_activat"/>
    <property type="match status" value="1"/>
</dbReference>
<dbReference type="GO" id="GO:0006355">
    <property type="term" value="P:regulation of DNA-templated transcription"/>
    <property type="evidence" value="ECO:0007669"/>
    <property type="project" value="InterPro"/>
</dbReference>
<dbReference type="GO" id="GO:0043565">
    <property type="term" value="F:sequence-specific DNA binding"/>
    <property type="evidence" value="ECO:0007669"/>
    <property type="project" value="InterPro"/>
</dbReference>
<evidence type="ECO:0000256" key="4">
    <source>
        <dbReference type="ARBA" id="ARBA00023125"/>
    </source>
</evidence>
<keyword evidence="1" id="KW-0547">Nucleotide-binding</keyword>
<dbReference type="PROSITE" id="PS50045">
    <property type="entry name" value="SIGMA54_INTERACT_4"/>
    <property type="match status" value="1"/>
</dbReference>
<evidence type="ECO:0000256" key="6">
    <source>
        <dbReference type="ARBA" id="ARBA00023163"/>
    </source>
</evidence>
<evidence type="ECO:0000259" key="7">
    <source>
        <dbReference type="PROSITE" id="PS50045"/>
    </source>
</evidence>
<dbReference type="PANTHER" id="PTHR32071">
    <property type="entry name" value="TRANSCRIPTIONAL REGULATORY PROTEIN"/>
    <property type="match status" value="1"/>
</dbReference>
<dbReference type="Gene3D" id="1.10.10.60">
    <property type="entry name" value="Homeodomain-like"/>
    <property type="match status" value="1"/>
</dbReference>
<reference evidence="8" key="1">
    <citation type="journal article" date="2014" name="Front. Microbiol.">
        <title>High frequency of phylogenetically diverse reductive dehalogenase-homologous genes in deep subseafloor sedimentary metagenomes.</title>
        <authorList>
            <person name="Kawai M."/>
            <person name="Futagami T."/>
            <person name="Toyoda A."/>
            <person name="Takaki Y."/>
            <person name="Nishi S."/>
            <person name="Hori S."/>
            <person name="Arai W."/>
            <person name="Tsubouchi T."/>
            <person name="Morono Y."/>
            <person name="Uchiyama I."/>
            <person name="Ito T."/>
            <person name="Fujiyama A."/>
            <person name="Inagaki F."/>
            <person name="Takami H."/>
        </authorList>
    </citation>
    <scope>NUCLEOTIDE SEQUENCE</scope>
    <source>
        <strain evidence="8">Expedition CK06-06</strain>
    </source>
</reference>
<sequence>SEVMQDVFKTIAKTAATSATVLITGESGTGKELVARAIHYSSQRASAPFVPVNCGGIPEGLLESELFGFVKGSFTGATESRFGFFQTADGGTIFLDEISETSLAMQVKLLRVLEDKEVCMVGSRSPRKVDVRILAATNKDLLGLVKKDVFRDDLYYRLNVITIAIPPLRERGNDILLLTKHFANRFAKEFDKRTPHFSDNALQVLRNYYWPGNVRELQNIIQRLVVMAEGDIIDVPDLPSLMRFSALQGTGLNRTLAEVEAEYIQNVLSSVNENKTRAAEVLGIDRKTL</sequence>
<dbReference type="FunFam" id="3.40.50.300:FF:000006">
    <property type="entry name" value="DNA-binding transcriptional regulator NtrC"/>
    <property type="match status" value="1"/>
</dbReference>
<keyword evidence="5" id="KW-0010">Activator</keyword>
<dbReference type="SUPFAM" id="SSF46689">
    <property type="entry name" value="Homeodomain-like"/>
    <property type="match status" value="1"/>
</dbReference>
<dbReference type="Gene3D" id="1.10.8.60">
    <property type="match status" value="1"/>
</dbReference>
<feature type="non-terminal residue" evidence="8">
    <location>
        <position position="289"/>
    </location>
</feature>
<evidence type="ECO:0000256" key="3">
    <source>
        <dbReference type="ARBA" id="ARBA00023015"/>
    </source>
</evidence>
<dbReference type="CDD" id="cd00009">
    <property type="entry name" value="AAA"/>
    <property type="match status" value="1"/>
</dbReference>